<dbReference type="EMBL" id="FMWP01000091">
    <property type="protein sequence ID" value="SCZ96782.1"/>
    <property type="molecule type" value="Genomic_DNA"/>
</dbReference>
<protein>
    <submittedName>
        <fullName evidence="2">BZ3500_MvSof-1268-A1-R1_Chr4-1g06715 protein</fullName>
    </submittedName>
</protein>
<sequence>MHRLDLTTDQGEKAGETTMSRFIPARRPPASILDAQSPPDVLAHRVRLAASSSAAFNPSSTSRPPLPRIEPFPRAIPEEIILAIVRCNLPPCSPESYLPRYRLLTRVYGRLSKAWYRVAQLELHRHVVLKTPVHAQRWLQVIASTDSVKRAWRFNTVALTLGTPDGDNEVCTPTGSHRLIRIASNWSEQDETDHLVTRIVKHTPSLRRAWLYRCRFDPSDLSVAVELTTLVCSNCELALGGINQETRHIAVPCYDVLAWHLPRLRALELHHCLMWSHSSDPASSSSTAGPPHPHPEVARILFNPTSVPSLVDLALSLLPTSIPLALELLSPQLESLWVTRTPLQIRPRSTQWPLLPEFGAMPNLRHFAIDVFGGGMLQRDVPALASVLQGCRSLVTLRIGSLWIHHFEQVMFHNPSFQATVHSGRMRGASSTSSNRTQSGRNPNPLCILNHLSQLRVVFLPRLPIQELKLTTHEEHQATMIRDETKVVLHRRGIRLCNFTLEFAGETLIKTSLDSLEVDPGYSVWHAFVGRFV</sequence>
<keyword evidence="3" id="KW-1185">Reference proteome</keyword>
<accession>A0A2X0LM75</accession>
<evidence type="ECO:0000313" key="2">
    <source>
        <dbReference type="EMBL" id="SCZ96782.1"/>
    </source>
</evidence>
<dbReference type="Proteomes" id="UP000249723">
    <property type="component" value="Unassembled WGS sequence"/>
</dbReference>
<proteinExistence type="predicted"/>
<dbReference type="OrthoDB" id="2533646at2759"/>
<evidence type="ECO:0000313" key="3">
    <source>
        <dbReference type="Proteomes" id="UP000249723"/>
    </source>
</evidence>
<dbReference type="AlphaFoldDB" id="A0A2X0LM75"/>
<feature type="region of interest" description="Disordered" evidence="1">
    <location>
        <begin position="423"/>
        <end position="442"/>
    </location>
</feature>
<name>A0A2X0LM75_9BASI</name>
<dbReference type="Gene3D" id="3.80.10.10">
    <property type="entry name" value="Ribonuclease Inhibitor"/>
    <property type="match status" value="1"/>
</dbReference>
<feature type="compositionally biased region" description="Polar residues" evidence="1">
    <location>
        <begin position="429"/>
        <end position="442"/>
    </location>
</feature>
<dbReference type="InterPro" id="IPR032675">
    <property type="entry name" value="LRR_dom_sf"/>
</dbReference>
<evidence type="ECO:0000256" key="1">
    <source>
        <dbReference type="SAM" id="MobiDB-lite"/>
    </source>
</evidence>
<reference evidence="3" key="1">
    <citation type="submission" date="2016-10" db="EMBL/GenBank/DDBJ databases">
        <authorList>
            <person name="Jeantristanb JTB J.-T."/>
            <person name="Ricardo R."/>
        </authorList>
    </citation>
    <scope>NUCLEOTIDE SEQUENCE [LARGE SCALE GENOMIC DNA]</scope>
</reference>
<organism evidence="2 3">
    <name type="scientific">Microbotryum saponariae</name>
    <dbReference type="NCBI Taxonomy" id="289078"/>
    <lineage>
        <taxon>Eukaryota</taxon>
        <taxon>Fungi</taxon>
        <taxon>Dikarya</taxon>
        <taxon>Basidiomycota</taxon>
        <taxon>Pucciniomycotina</taxon>
        <taxon>Microbotryomycetes</taxon>
        <taxon>Microbotryales</taxon>
        <taxon>Microbotryaceae</taxon>
        <taxon>Microbotryum</taxon>
    </lineage>
</organism>
<gene>
    <name evidence="2" type="ORF">BZ3500_MVSOF-1268-A1-R1_CHR4-1G06715</name>
</gene>
<dbReference type="SUPFAM" id="SSF52047">
    <property type="entry name" value="RNI-like"/>
    <property type="match status" value="1"/>
</dbReference>